<evidence type="ECO:0000256" key="1">
    <source>
        <dbReference type="ARBA" id="ARBA00006845"/>
    </source>
</evidence>
<organism evidence="4">
    <name type="scientific">Erwinia billingiae (strain Eb661)</name>
    <dbReference type="NCBI Taxonomy" id="634500"/>
    <lineage>
        <taxon>Bacteria</taxon>
        <taxon>Pseudomonadati</taxon>
        <taxon>Pseudomonadota</taxon>
        <taxon>Gammaproteobacteria</taxon>
        <taxon>Enterobacterales</taxon>
        <taxon>Erwiniaceae</taxon>
        <taxon>Erwinia</taxon>
    </lineage>
</organism>
<dbReference type="Gene3D" id="3.30.370.10">
    <property type="entry name" value="Barstar-like"/>
    <property type="match status" value="1"/>
</dbReference>
<dbReference type="EMBL" id="FP236843">
    <property type="protein sequence ID" value="CAX59584.1"/>
    <property type="molecule type" value="Genomic_DNA"/>
</dbReference>
<comment type="similarity">
    <text evidence="1">Belongs to the barstar family.</text>
</comment>
<dbReference type="HOGENOM" id="CLU_121832_2_0_6"/>
<dbReference type="AlphaFoldDB" id="D8MRX7"/>
<dbReference type="SUPFAM" id="SSF52038">
    <property type="entry name" value="Barstar-related"/>
    <property type="match status" value="1"/>
</dbReference>
<gene>
    <name evidence="3" type="ordered locus">EbC_20530</name>
</gene>
<dbReference type="GeneID" id="90512073"/>
<reference evidence="3 4" key="1">
    <citation type="journal article" date="2010" name="BMC Genomics">
        <title>Genome comparison of the epiphytic bacteria Erwinia billingiae and E. tasmaniensis with the pear pathogen E. pyrifoliae.</title>
        <authorList>
            <person name="Kube M."/>
            <person name="Migdoll A.M."/>
            <person name="Gehring I."/>
            <person name="Heitmann K."/>
            <person name="Mayer Y."/>
            <person name="Kuhl H."/>
            <person name="Knaust F."/>
            <person name="Geider K."/>
            <person name="Reinhardt R."/>
        </authorList>
    </citation>
    <scope>NUCLEOTIDE SEQUENCE [LARGE SCALE GENOMIC DNA]</scope>
    <source>
        <strain evidence="3 4">Eb661</strain>
    </source>
</reference>
<name>D8MRX7_ERWBE</name>
<evidence type="ECO:0000259" key="2">
    <source>
        <dbReference type="Pfam" id="PF01337"/>
    </source>
</evidence>
<sequence length="89" mass="10017">MNTVSFDFEHIADVADFYRQFCHKFAIDMAFGNNLDAFWDALTGMIALPARVTLRHLTAHADPQQFDGVIAVLREAEEASGGKFSLRIR</sequence>
<dbReference type="STRING" id="634500.EbC_20530"/>
<protein>
    <submittedName>
        <fullName evidence="3">Probable ribonuclease inhibitor</fullName>
    </submittedName>
</protein>
<evidence type="ECO:0000313" key="4">
    <source>
        <dbReference type="Proteomes" id="UP000008793"/>
    </source>
</evidence>
<evidence type="ECO:0000313" key="3">
    <source>
        <dbReference type="EMBL" id="CAX59584.1"/>
    </source>
</evidence>
<proteinExistence type="inferred from homology"/>
<dbReference type="InterPro" id="IPR035905">
    <property type="entry name" value="Barstar-like_sf"/>
</dbReference>
<dbReference type="eggNOG" id="COG2732">
    <property type="taxonomic scope" value="Bacteria"/>
</dbReference>
<accession>D8MRX7</accession>
<dbReference type="Proteomes" id="UP000008793">
    <property type="component" value="Chromosome"/>
</dbReference>
<dbReference type="Pfam" id="PF01337">
    <property type="entry name" value="Barstar"/>
    <property type="match status" value="1"/>
</dbReference>
<feature type="domain" description="Barstar (barnase inhibitor)" evidence="2">
    <location>
        <begin position="1"/>
        <end position="80"/>
    </location>
</feature>
<dbReference type="KEGG" id="ebi:EbC_20530"/>
<keyword evidence="4" id="KW-1185">Reference proteome</keyword>
<dbReference type="RefSeq" id="WP_013202074.1">
    <property type="nucleotide sequence ID" value="NC_014306.1"/>
</dbReference>
<dbReference type="InterPro" id="IPR000468">
    <property type="entry name" value="Barstar"/>
</dbReference>